<dbReference type="PANTHER" id="PTHR22926:SF5">
    <property type="entry name" value="PHOSPHO-N-ACETYLMURAMOYL-PENTAPEPTIDE-TRANSFERASE HOMOLOG"/>
    <property type="match status" value="1"/>
</dbReference>
<keyword evidence="4 8" id="KW-0812">Transmembrane</keyword>
<evidence type="ECO:0000256" key="1">
    <source>
        <dbReference type="ARBA" id="ARBA00004141"/>
    </source>
</evidence>
<dbReference type="Pfam" id="PF00953">
    <property type="entry name" value="Glycos_transf_4"/>
    <property type="match status" value="1"/>
</dbReference>
<proteinExistence type="predicted"/>
<evidence type="ECO:0000256" key="2">
    <source>
        <dbReference type="ARBA" id="ARBA00022519"/>
    </source>
</evidence>
<feature type="transmembrane region" description="Helical" evidence="8">
    <location>
        <begin position="184"/>
        <end position="202"/>
    </location>
</feature>
<evidence type="ECO:0000256" key="4">
    <source>
        <dbReference type="ARBA" id="ARBA00022692"/>
    </source>
</evidence>
<keyword evidence="5 8" id="KW-1133">Transmembrane helix</keyword>
<keyword evidence="6 8" id="KW-0472">Membrane</keyword>
<feature type="transmembrane region" description="Helical" evidence="8">
    <location>
        <begin position="248"/>
        <end position="268"/>
    </location>
</feature>
<evidence type="ECO:0000313" key="9">
    <source>
        <dbReference type="EMBL" id="MBO8458479.1"/>
    </source>
</evidence>
<feature type="binding site" evidence="7">
    <location>
        <position position="252"/>
    </location>
    <ligand>
        <name>Mg(2+)</name>
        <dbReference type="ChEBI" id="CHEBI:18420"/>
    </ligand>
</feature>
<dbReference type="GO" id="GO:0016780">
    <property type="term" value="F:phosphotransferase activity, for other substituted phosphate groups"/>
    <property type="evidence" value="ECO:0007669"/>
    <property type="project" value="InterPro"/>
</dbReference>
<dbReference type="GO" id="GO:0044038">
    <property type="term" value="P:cell wall macromolecule biosynthetic process"/>
    <property type="evidence" value="ECO:0007669"/>
    <property type="project" value="TreeGrafter"/>
</dbReference>
<keyword evidence="3" id="KW-0808">Transferase</keyword>
<sequence>MIYYLASIFQQYFGPLRLFQSNTVLIIVGLFTAFLCTMIFLPRFFSKLPRDRGKEFSVGGAASAGKPTGAGVVFITLYVIVLLLLTPMNNSQLAVLLLTWIVMLTGYLDDKSVTPWGELKKGLLDFVLSLITAFVLYYMREPIFWVPFISKTFTIHPALFISITTVILWISINTTNCTDGVDGLSGTLVLVALISMGTLFYFVQGHREISQYLLVPHMRDGAQWGIMTFTLSGCLMAYLWYNAYPSRVLMGDAGSRALGFFLGVAVMVSGNPFLLIMTSTMILVNGGTGLVKVALLRFFKIRIFSNVQFPLHDHMRKKRNWSPTQVLIKFTIMQILISLATIGIFFKIR</sequence>
<dbReference type="PANTHER" id="PTHR22926">
    <property type="entry name" value="PHOSPHO-N-ACETYLMURAMOYL-PENTAPEPTIDE-TRANSFERASE"/>
    <property type="match status" value="1"/>
</dbReference>
<evidence type="ECO:0000256" key="3">
    <source>
        <dbReference type="ARBA" id="ARBA00022679"/>
    </source>
</evidence>
<dbReference type="InterPro" id="IPR000715">
    <property type="entry name" value="Glycosyl_transferase_4"/>
</dbReference>
<comment type="subcellular location">
    <subcellularLocation>
        <location evidence="1">Membrane</location>
        <topology evidence="1">Multi-pass membrane protein</topology>
    </subcellularLocation>
</comment>
<evidence type="ECO:0000256" key="8">
    <source>
        <dbReference type="SAM" id="Phobius"/>
    </source>
</evidence>
<dbReference type="EMBL" id="JADIMM010000111">
    <property type="protein sequence ID" value="MBO8458479.1"/>
    <property type="molecule type" value="Genomic_DNA"/>
</dbReference>
<feature type="transmembrane region" description="Helical" evidence="8">
    <location>
        <begin position="326"/>
        <end position="346"/>
    </location>
</feature>
<evidence type="ECO:0000313" key="10">
    <source>
        <dbReference type="Proteomes" id="UP000823638"/>
    </source>
</evidence>
<accession>A0A9D9N2Z8</accession>
<reference evidence="9" key="1">
    <citation type="submission" date="2020-10" db="EMBL/GenBank/DDBJ databases">
        <authorList>
            <person name="Gilroy R."/>
        </authorList>
    </citation>
    <scope>NUCLEOTIDE SEQUENCE</scope>
    <source>
        <strain evidence="9">10532</strain>
    </source>
</reference>
<dbReference type="GO" id="GO:0046872">
    <property type="term" value="F:metal ion binding"/>
    <property type="evidence" value="ECO:0007669"/>
    <property type="project" value="UniProtKB-KW"/>
</dbReference>
<dbReference type="GO" id="GO:0071555">
    <property type="term" value="P:cell wall organization"/>
    <property type="evidence" value="ECO:0007669"/>
    <property type="project" value="TreeGrafter"/>
</dbReference>
<keyword evidence="7" id="KW-0460">Magnesium</keyword>
<evidence type="ECO:0000256" key="7">
    <source>
        <dbReference type="PIRSR" id="PIRSR600715-1"/>
    </source>
</evidence>
<feature type="transmembrane region" description="Helical" evidence="8">
    <location>
        <begin position="222"/>
        <end position="241"/>
    </location>
</feature>
<feature type="transmembrane region" description="Helical" evidence="8">
    <location>
        <begin position="24"/>
        <end position="46"/>
    </location>
</feature>
<comment type="caution">
    <text evidence="9">The sequence shown here is derived from an EMBL/GenBank/DDBJ whole genome shotgun (WGS) entry which is preliminary data.</text>
</comment>
<gene>
    <name evidence="9" type="ORF">IAA81_09685</name>
</gene>
<evidence type="ECO:0000256" key="5">
    <source>
        <dbReference type="ARBA" id="ARBA00022989"/>
    </source>
</evidence>
<feature type="transmembrane region" description="Helical" evidence="8">
    <location>
        <begin position="67"/>
        <end position="85"/>
    </location>
</feature>
<keyword evidence="2" id="KW-1003">Cell membrane</keyword>
<keyword evidence="7" id="KW-0479">Metal-binding</keyword>
<dbReference type="PROSITE" id="PS01348">
    <property type="entry name" value="MRAY_2"/>
    <property type="match status" value="1"/>
</dbReference>
<evidence type="ECO:0000256" key="6">
    <source>
        <dbReference type="ARBA" id="ARBA00023136"/>
    </source>
</evidence>
<dbReference type="InterPro" id="IPR018480">
    <property type="entry name" value="PNAcMuramoyl-5peptid_Trfase_CS"/>
</dbReference>
<dbReference type="GO" id="GO:0005886">
    <property type="term" value="C:plasma membrane"/>
    <property type="evidence" value="ECO:0007669"/>
    <property type="project" value="TreeGrafter"/>
</dbReference>
<feature type="binding site" evidence="7">
    <location>
        <position position="176"/>
    </location>
    <ligand>
        <name>Mg(2+)</name>
        <dbReference type="ChEBI" id="CHEBI:18420"/>
    </ligand>
</feature>
<organism evidence="9 10">
    <name type="scientific">Candidatus Gallitreponema excrementavium</name>
    <dbReference type="NCBI Taxonomy" id="2840840"/>
    <lineage>
        <taxon>Bacteria</taxon>
        <taxon>Pseudomonadati</taxon>
        <taxon>Spirochaetota</taxon>
        <taxon>Spirochaetia</taxon>
        <taxon>Spirochaetales</taxon>
        <taxon>Candidatus Gallitreponema</taxon>
    </lineage>
</organism>
<feature type="transmembrane region" description="Helical" evidence="8">
    <location>
        <begin position="152"/>
        <end position="172"/>
    </location>
</feature>
<comment type="cofactor">
    <cofactor evidence="7">
        <name>Mg(2+)</name>
        <dbReference type="ChEBI" id="CHEBI:18420"/>
    </cofactor>
</comment>
<reference evidence="9" key="2">
    <citation type="journal article" date="2021" name="PeerJ">
        <title>Extensive microbial diversity within the chicken gut microbiome revealed by metagenomics and culture.</title>
        <authorList>
            <person name="Gilroy R."/>
            <person name="Ravi A."/>
            <person name="Getino M."/>
            <person name="Pursley I."/>
            <person name="Horton D.L."/>
            <person name="Alikhan N.F."/>
            <person name="Baker D."/>
            <person name="Gharbi K."/>
            <person name="Hall N."/>
            <person name="Watson M."/>
            <person name="Adriaenssens E.M."/>
            <person name="Foster-Nyarko E."/>
            <person name="Jarju S."/>
            <person name="Secka A."/>
            <person name="Antonio M."/>
            <person name="Oren A."/>
            <person name="Chaudhuri R.R."/>
            <person name="La Ragione R."/>
            <person name="Hildebrand F."/>
            <person name="Pallen M.J."/>
        </authorList>
    </citation>
    <scope>NUCLEOTIDE SEQUENCE</scope>
    <source>
        <strain evidence="9">10532</strain>
    </source>
</reference>
<feature type="transmembrane region" description="Helical" evidence="8">
    <location>
        <begin position="274"/>
        <end position="295"/>
    </location>
</feature>
<feature type="transmembrane region" description="Helical" evidence="8">
    <location>
        <begin position="91"/>
        <end position="110"/>
    </location>
</feature>
<keyword evidence="2" id="KW-0997">Cell inner membrane</keyword>
<protein>
    <submittedName>
        <fullName evidence="9">Phospho-N-acetylmuramoyl-pentapeptide-transferase</fullName>
    </submittedName>
</protein>
<dbReference type="Proteomes" id="UP000823638">
    <property type="component" value="Unassembled WGS sequence"/>
</dbReference>
<feature type="transmembrane region" description="Helical" evidence="8">
    <location>
        <begin position="122"/>
        <end position="140"/>
    </location>
</feature>
<name>A0A9D9N2Z8_9SPIR</name>
<dbReference type="AlphaFoldDB" id="A0A9D9N2Z8"/>